<reference evidence="2" key="1">
    <citation type="submission" date="2022-09" db="EMBL/GenBank/DDBJ databases">
        <title>Aureispira anguillicida sp. nov., isolated from Leptocephalus of Japanese eel Anguilla japonica.</title>
        <authorList>
            <person name="Yuasa K."/>
            <person name="Mekata T."/>
            <person name="Ikunari K."/>
        </authorList>
    </citation>
    <scope>NUCLEOTIDE SEQUENCE</scope>
    <source>
        <strain evidence="2">EL160426</strain>
    </source>
</reference>
<proteinExistence type="predicted"/>
<dbReference type="Proteomes" id="UP001060919">
    <property type="component" value="Chromosome"/>
</dbReference>
<sequence length="407" mass="47936">MFYKLYIGFFFFMFGLTNNFLFAQINYIDYNPQYKTWSATYQIDKIEFTSQHTIIHFRFAKNNSQYDSPTFYASKGTFAWVLETEAGMVYPQQKLTNIAKNGLIQLEILEQEQHTISALTKEKTEHTFFTCQIYFERLPENLEKISLVEGRGNKSHRNHLNCLDINLKNEEIKEASEVTKRIQNFEQQINNSKQSFVNDKPLKAPKRVAIDATPKNKSQKGDFSIEYIEDRFEHQKKEGEIQKSLDELISDDLDAYKNRGIIDPNPIYRPWKKDYILHKVIYTKTEIIFLLLFRFPTHGSVSSALFYSSNSKHPWFLKDAQSGKKYDFKAVTDIKQNGVLKLKKLSDFPLRLETDANQEVTFFSCQVHFERLPPSVNKVHLIEGRKKSKDTNHFNFFDIKLIHPYFK</sequence>
<keyword evidence="1" id="KW-0175">Coiled coil</keyword>
<dbReference type="AlphaFoldDB" id="A0A915YBC5"/>
<evidence type="ECO:0000313" key="2">
    <source>
        <dbReference type="EMBL" id="BDS09945.1"/>
    </source>
</evidence>
<evidence type="ECO:0000313" key="3">
    <source>
        <dbReference type="Proteomes" id="UP001060919"/>
    </source>
</evidence>
<keyword evidence="3" id="KW-1185">Reference proteome</keyword>
<organism evidence="2 3">
    <name type="scientific">Aureispira anguillae</name>
    <dbReference type="NCBI Taxonomy" id="2864201"/>
    <lineage>
        <taxon>Bacteria</taxon>
        <taxon>Pseudomonadati</taxon>
        <taxon>Bacteroidota</taxon>
        <taxon>Saprospiria</taxon>
        <taxon>Saprospirales</taxon>
        <taxon>Saprospiraceae</taxon>
        <taxon>Aureispira</taxon>
    </lineage>
</organism>
<name>A0A915YBC5_9BACT</name>
<gene>
    <name evidence="2" type="ORF">AsAng_0006500</name>
</gene>
<dbReference type="RefSeq" id="WP_264791293.1">
    <property type="nucleotide sequence ID" value="NZ_AP026867.1"/>
</dbReference>
<accession>A0A915YBC5</accession>
<dbReference type="EMBL" id="AP026867">
    <property type="protein sequence ID" value="BDS09945.1"/>
    <property type="molecule type" value="Genomic_DNA"/>
</dbReference>
<evidence type="ECO:0000256" key="1">
    <source>
        <dbReference type="SAM" id="Coils"/>
    </source>
</evidence>
<dbReference type="KEGG" id="aup:AsAng_0006500"/>
<feature type="coiled-coil region" evidence="1">
    <location>
        <begin position="168"/>
        <end position="195"/>
    </location>
</feature>
<protein>
    <submittedName>
        <fullName evidence="2">Uncharacterized protein</fullName>
    </submittedName>
</protein>